<evidence type="ECO:0000256" key="3">
    <source>
        <dbReference type="RuleBase" id="RU000363"/>
    </source>
</evidence>
<protein>
    <submittedName>
        <fullName evidence="4">Short-chain dehydrogenase</fullName>
    </submittedName>
</protein>
<evidence type="ECO:0000313" key="5">
    <source>
        <dbReference type="Proteomes" id="UP000697802"/>
    </source>
</evidence>
<sequence length="278" mass="30677">MVLMGSGESRLTIRGYNMNIVGKNIWIIGASMGIGNALAKELATYTKNLVISSRKEALLEGLAEEINLPSENIIPFDITHYEEAKEATNKVIGLMGNIDCVIFTAGVSQRSLIADTQFSVYERLVKLNYLSIINISLAILPLMVEKKSGHFVVLSSIAGKFGTPDRSGYSASKHALHGFFESLRAEHTKDHINVTLVCPGFINTDITMRSLTGNGSAYQHIDNELVHGMPVNLCAKKIIKAIIGKKREIYPGGKEVIGVYLNRFFPRLLQRIVSLKRK</sequence>
<evidence type="ECO:0000313" key="4">
    <source>
        <dbReference type="EMBL" id="NHB88274.1"/>
    </source>
</evidence>
<reference evidence="4 5" key="1">
    <citation type="submission" date="2018-02" db="EMBL/GenBank/DDBJ databases">
        <authorList>
            <person name="Machado R.A."/>
        </authorList>
    </citation>
    <scope>NUCLEOTIDE SEQUENCE [LARGE SCALE GENOMIC DNA]</scope>
    <source>
        <strain evidence="4 5">T327</strain>
    </source>
</reference>
<dbReference type="PANTHER" id="PTHR44196">
    <property type="entry name" value="DEHYDROGENASE/REDUCTASE SDR FAMILY MEMBER 7B"/>
    <property type="match status" value="1"/>
</dbReference>
<proteinExistence type="inferred from homology"/>
<name>A0ABX0GHJ4_9GAMM</name>
<dbReference type="EMBL" id="PUJU01000020">
    <property type="protein sequence ID" value="NHB88274.1"/>
    <property type="molecule type" value="Genomic_DNA"/>
</dbReference>
<keyword evidence="5" id="KW-1185">Reference proteome</keyword>
<gene>
    <name evidence="4" type="ORF">C5471_11365</name>
</gene>
<dbReference type="PRINTS" id="PR00081">
    <property type="entry name" value="GDHRDH"/>
</dbReference>
<evidence type="ECO:0000256" key="1">
    <source>
        <dbReference type="ARBA" id="ARBA00006484"/>
    </source>
</evidence>
<dbReference type="Pfam" id="PF00106">
    <property type="entry name" value="adh_short"/>
    <property type="match status" value="1"/>
</dbReference>
<organism evidence="4 5">
    <name type="scientific">Photorhabdus tasmaniensis</name>
    <dbReference type="NCBI Taxonomy" id="1004159"/>
    <lineage>
        <taxon>Bacteria</taxon>
        <taxon>Pseudomonadati</taxon>
        <taxon>Pseudomonadota</taxon>
        <taxon>Gammaproteobacteria</taxon>
        <taxon>Enterobacterales</taxon>
        <taxon>Morganellaceae</taxon>
        <taxon>Photorhabdus</taxon>
    </lineage>
</organism>
<dbReference type="PANTHER" id="PTHR44196:SF1">
    <property type="entry name" value="DEHYDROGENASE_REDUCTASE SDR FAMILY MEMBER 7B"/>
    <property type="match status" value="1"/>
</dbReference>
<dbReference type="InterPro" id="IPR036291">
    <property type="entry name" value="NAD(P)-bd_dom_sf"/>
</dbReference>
<dbReference type="InterPro" id="IPR002347">
    <property type="entry name" value="SDR_fam"/>
</dbReference>
<dbReference type="Gene3D" id="3.40.50.720">
    <property type="entry name" value="NAD(P)-binding Rossmann-like Domain"/>
    <property type="match status" value="1"/>
</dbReference>
<evidence type="ECO:0000256" key="2">
    <source>
        <dbReference type="ARBA" id="ARBA00023002"/>
    </source>
</evidence>
<keyword evidence="2" id="KW-0560">Oxidoreductase</keyword>
<dbReference type="PRINTS" id="PR00080">
    <property type="entry name" value="SDRFAMILY"/>
</dbReference>
<dbReference type="SUPFAM" id="SSF51735">
    <property type="entry name" value="NAD(P)-binding Rossmann-fold domains"/>
    <property type="match status" value="1"/>
</dbReference>
<accession>A0ABX0GHJ4</accession>
<dbReference type="PROSITE" id="PS00061">
    <property type="entry name" value="ADH_SHORT"/>
    <property type="match status" value="1"/>
</dbReference>
<dbReference type="Proteomes" id="UP000697802">
    <property type="component" value="Unassembled WGS sequence"/>
</dbReference>
<dbReference type="InterPro" id="IPR020904">
    <property type="entry name" value="Sc_DH/Rdtase_CS"/>
</dbReference>
<comment type="similarity">
    <text evidence="1 3">Belongs to the short-chain dehydrogenases/reductases (SDR) family.</text>
</comment>
<comment type="caution">
    <text evidence="4">The sequence shown here is derived from an EMBL/GenBank/DDBJ whole genome shotgun (WGS) entry which is preliminary data.</text>
</comment>